<keyword evidence="2" id="KW-1185">Reference proteome</keyword>
<evidence type="ECO:0000313" key="2">
    <source>
        <dbReference type="Proteomes" id="UP000240357"/>
    </source>
</evidence>
<dbReference type="OrthoDB" id="1163440at2"/>
<dbReference type="Proteomes" id="UP000240357">
    <property type="component" value="Unassembled WGS sequence"/>
</dbReference>
<dbReference type="AlphaFoldDB" id="A0A2T2YF96"/>
<gene>
    <name evidence="1" type="ORF">AHMF7605_11900</name>
</gene>
<dbReference type="EMBL" id="PYFT01000001">
    <property type="protein sequence ID" value="PSR54174.1"/>
    <property type="molecule type" value="Genomic_DNA"/>
</dbReference>
<proteinExistence type="predicted"/>
<name>A0A2T2YF96_9BACT</name>
<evidence type="ECO:0000313" key="1">
    <source>
        <dbReference type="EMBL" id="PSR54174.1"/>
    </source>
</evidence>
<sequence length="251" mass="28876">MKTEKEKLKDIGHILCNSNAETWTELAKEVLNYLAQATPLTEEQKFDLGIEIIAGMKAEMAGGDMEEGRYLALEDTEFSQSEYEEALKEGFGNHYIKHIQFNKERLHKQAYFMAEVALNKLISMNYSTPARLSQEQIEPLTEEQAEQMAKKNCKPTPYPKSHLLSNEEVDECKRECYKAGLLARPVAPTEETTEYEMFFKSEPDDIIKIDGWVPIATDRIKRPELIPEYLEKGLLRHHLNKAEETTNTEKA</sequence>
<reference evidence="1 2" key="1">
    <citation type="submission" date="2018-03" db="EMBL/GenBank/DDBJ databases">
        <title>Adhaeribacter sp. HMF7605 Genome sequencing and assembly.</title>
        <authorList>
            <person name="Kang H."/>
            <person name="Kang J."/>
            <person name="Cha I."/>
            <person name="Kim H."/>
            <person name="Joh K."/>
        </authorList>
    </citation>
    <scope>NUCLEOTIDE SEQUENCE [LARGE SCALE GENOMIC DNA]</scope>
    <source>
        <strain evidence="1 2">HMF7605</strain>
    </source>
</reference>
<comment type="caution">
    <text evidence="1">The sequence shown here is derived from an EMBL/GenBank/DDBJ whole genome shotgun (WGS) entry which is preliminary data.</text>
</comment>
<organism evidence="1 2">
    <name type="scientific">Adhaeribacter arboris</name>
    <dbReference type="NCBI Taxonomy" id="2072846"/>
    <lineage>
        <taxon>Bacteria</taxon>
        <taxon>Pseudomonadati</taxon>
        <taxon>Bacteroidota</taxon>
        <taxon>Cytophagia</taxon>
        <taxon>Cytophagales</taxon>
        <taxon>Hymenobacteraceae</taxon>
        <taxon>Adhaeribacter</taxon>
    </lineage>
</organism>
<protein>
    <submittedName>
        <fullName evidence="1">Uncharacterized protein</fullName>
    </submittedName>
</protein>
<dbReference type="RefSeq" id="WP_106929588.1">
    <property type="nucleotide sequence ID" value="NZ_PYFT01000001.1"/>
</dbReference>
<accession>A0A2T2YF96</accession>